<accession>Q727B5</accession>
<dbReference type="KEGG" id="dvu:DVU_2940"/>
<keyword evidence="3" id="KW-1185">Reference proteome</keyword>
<dbReference type="EnsemblBacteria" id="AAS97412">
    <property type="protein sequence ID" value="AAS97412"/>
    <property type="gene ID" value="DVU_2940"/>
</dbReference>
<protein>
    <submittedName>
        <fullName evidence="2">Uncharacterized protein</fullName>
    </submittedName>
</protein>
<proteinExistence type="predicted"/>
<dbReference type="Proteomes" id="UP000002194">
    <property type="component" value="Chromosome"/>
</dbReference>
<feature type="compositionally biased region" description="Basic and acidic residues" evidence="1">
    <location>
        <begin position="61"/>
        <end position="89"/>
    </location>
</feature>
<feature type="region of interest" description="Disordered" evidence="1">
    <location>
        <begin position="59"/>
        <end position="89"/>
    </location>
</feature>
<dbReference type="PATRIC" id="fig|882.5.peg.2659"/>
<evidence type="ECO:0000256" key="1">
    <source>
        <dbReference type="SAM" id="MobiDB-lite"/>
    </source>
</evidence>
<dbReference type="STRING" id="882.DVU_2940"/>
<dbReference type="HOGENOM" id="CLU_2449853_0_0_7"/>
<name>Q727B5_NITV2</name>
<evidence type="ECO:0000313" key="2">
    <source>
        <dbReference type="EMBL" id="AAS97412.1"/>
    </source>
</evidence>
<dbReference type="eggNOG" id="ENOG5032EFH">
    <property type="taxonomic scope" value="Bacteria"/>
</dbReference>
<sequence length="89" mass="10304">MAPDAMDKVKPRHDQISGLIRTGGHGAGCAAGQTPFFGIRTFFAQTQFQRRYPMAHKKIERKKEIDRRRQRREQRLKQRIREAKAAAKA</sequence>
<gene>
    <name evidence="2" type="ordered locus">DVU_2940</name>
</gene>
<evidence type="ECO:0000313" key="3">
    <source>
        <dbReference type="Proteomes" id="UP000002194"/>
    </source>
</evidence>
<dbReference type="AlphaFoldDB" id="Q727B5"/>
<reference evidence="2 3" key="1">
    <citation type="journal article" date="2004" name="Nat. Biotechnol.">
        <title>The genome sequence of the anaerobic, sulfate-reducing bacterium Desulfovibrio vulgaris Hildenborough.</title>
        <authorList>
            <person name="Heidelberg J.F."/>
            <person name="Seshadri R."/>
            <person name="Haveman S.A."/>
            <person name="Hemme C.L."/>
            <person name="Paulsen I.T."/>
            <person name="Kolonay J.F."/>
            <person name="Eisen J.A."/>
            <person name="Ward N."/>
            <person name="Methe B."/>
            <person name="Brinkac L.M."/>
            <person name="Daugherty S.C."/>
            <person name="Deboy R.T."/>
            <person name="Dodson R.J."/>
            <person name="Durkin A.S."/>
            <person name="Madupu R."/>
            <person name="Nelson W.C."/>
            <person name="Sullivan S.A."/>
            <person name="Fouts D."/>
            <person name="Haft D.H."/>
            <person name="Selengut J."/>
            <person name="Peterson J.D."/>
            <person name="Davidsen T.M."/>
            <person name="Zafar N."/>
            <person name="Zhou L."/>
            <person name="Radune D."/>
            <person name="Dimitrov G."/>
            <person name="Hance M."/>
            <person name="Tran K."/>
            <person name="Khouri H."/>
            <person name="Gill J."/>
            <person name="Utterback T.R."/>
            <person name="Feldblyum T.V."/>
            <person name="Wall J.D."/>
            <person name="Voordouw G."/>
            <person name="Fraser C.M."/>
        </authorList>
    </citation>
    <scope>NUCLEOTIDE SEQUENCE [LARGE SCALE GENOMIC DNA]</scope>
    <source>
        <strain evidence="3">ATCC 29579 / DSM 644 / NCIMB 8303 / VKM B-1760 / Hildenborough</strain>
    </source>
</reference>
<organism evidence="2 3">
    <name type="scientific">Nitratidesulfovibrio vulgaris (strain ATCC 29579 / DSM 644 / CCUG 34227 / NCIMB 8303 / VKM B-1760 / Hildenborough)</name>
    <name type="common">Desulfovibrio vulgaris</name>
    <dbReference type="NCBI Taxonomy" id="882"/>
    <lineage>
        <taxon>Bacteria</taxon>
        <taxon>Pseudomonadati</taxon>
        <taxon>Thermodesulfobacteriota</taxon>
        <taxon>Desulfovibrionia</taxon>
        <taxon>Desulfovibrionales</taxon>
        <taxon>Desulfovibrionaceae</taxon>
        <taxon>Nitratidesulfovibrio</taxon>
    </lineage>
</organism>
<dbReference type="PaxDb" id="882-DVU_2940"/>
<dbReference type="EMBL" id="AE017285">
    <property type="protein sequence ID" value="AAS97412.1"/>
    <property type="molecule type" value="Genomic_DNA"/>
</dbReference>